<keyword evidence="4" id="KW-0187">Copper transport</keyword>
<evidence type="ECO:0000256" key="3">
    <source>
        <dbReference type="ARBA" id="ARBA00023136"/>
    </source>
</evidence>
<feature type="transmembrane region" description="Helical" evidence="4">
    <location>
        <begin position="23"/>
        <end position="42"/>
    </location>
</feature>
<keyword evidence="4" id="KW-0186">Copper</keyword>
<keyword evidence="2 4" id="KW-1133">Transmembrane helix</keyword>
<keyword evidence="6" id="KW-1185">Reference proteome</keyword>
<keyword evidence="3 4" id="KW-0472">Membrane</keyword>
<proteinExistence type="inferred from homology"/>
<dbReference type="GO" id="GO:0016020">
    <property type="term" value="C:membrane"/>
    <property type="evidence" value="ECO:0007669"/>
    <property type="project" value="UniProtKB-SubCell"/>
</dbReference>
<dbReference type="PANTHER" id="PTHR12483:SF115">
    <property type="entry name" value="COPPER TRANSPORT PROTEIN"/>
    <property type="match status" value="1"/>
</dbReference>
<dbReference type="Pfam" id="PF04145">
    <property type="entry name" value="Ctr"/>
    <property type="match status" value="1"/>
</dbReference>
<dbReference type="AlphaFoldDB" id="A0AAD5RYT3"/>
<comment type="similarity">
    <text evidence="4">Belongs to the copper transporter (Ctr) (TC 1.A.56) family. SLC31A subfamily.</text>
</comment>
<feature type="transmembrane region" description="Helical" evidence="4">
    <location>
        <begin position="72"/>
        <end position="92"/>
    </location>
</feature>
<gene>
    <name evidence="5" type="ORF">MKZ38_000788</name>
</gene>
<organism evidence="5 6">
    <name type="scientific">Zalerion maritima</name>
    <dbReference type="NCBI Taxonomy" id="339359"/>
    <lineage>
        <taxon>Eukaryota</taxon>
        <taxon>Fungi</taxon>
        <taxon>Dikarya</taxon>
        <taxon>Ascomycota</taxon>
        <taxon>Pezizomycotina</taxon>
        <taxon>Sordariomycetes</taxon>
        <taxon>Lulworthiomycetidae</taxon>
        <taxon>Lulworthiales</taxon>
        <taxon>Lulworthiaceae</taxon>
        <taxon>Zalerion</taxon>
    </lineage>
</organism>
<evidence type="ECO:0000256" key="2">
    <source>
        <dbReference type="ARBA" id="ARBA00022989"/>
    </source>
</evidence>
<feature type="transmembrane region" description="Helical" evidence="4">
    <location>
        <begin position="98"/>
        <end position="114"/>
    </location>
</feature>
<reference evidence="5" key="1">
    <citation type="submission" date="2022-07" db="EMBL/GenBank/DDBJ databases">
        <title>Draft genome sequence of Zalerion maritima ATCC 34329, a (micro)plastics degrading marine fungus.</title>
        <authorList>
            <person name="Paco A."/>
            <person name="Goncalves M.F.M."/>
            <person name="Rocha-Santos T.A.P."/>
            <person name="Alves A."/>
        </authorList>
    </citation>
    <scope>NUCLEOTIDE SEQUENCE</scope>
    <source>
        <strain evidence="5">ATCC 34329</strain>
    </source>
</reference>
<evidence type="ECO:0000313" key="5">
    <source>
        <dbReference type="EMBL" id="KAJ2902247.1"/>
    </source>
</evidence>
<keyword evidence="1 4" id="KW-0812">Transmembrane</keyword>
<dbReference type="Proteomes" id="UP001201980">
    <property type="component" value="Unassembled WGS sequence"/>
</dbReference>
<comment type="subcellular location">
    <subcellularLocation>
        <location evidence="4">Membrane</location>
        <topology evidence="4">Multi-pass membrane protein</topology>
    </subcellularLocation>
</comment>
<protein>
    <recommendedName>
        <fullName evidence="4">Copper transport protein</fullName>
    </recommendedName>
</protein>
<accession>A0AAD5RYT3</accession>
<dbReference type="EMBL" id="JAKWBI020000118">
    <property type="protein sequence ID" value="KAJ2902247.1"/>
    <property type="molecule type" value="Genomic_DNA"/>
</dbReference>
<dbReference type="GO" id="GO:0005375">
    <property type="term" value="F:copper ion transmembrane transporter activity"/>
    <property type="evidence" value="ECO:0007669"/>
    <property type="project" value="UniProtKB-UniRule"/>
</dbReference>
<evidence type="ECO:0000313" key="6">
    <source>
        <dbReference type="Proteomes" id="UP001201980"/>
    </source>
</evidence>
<sequence length="129" mass="14458">MLFTWDATNLCLVSPRWRIRGSLSLLVSLAAVAGLAAGYEALRAATRRYEKGTERRLGDLPKRSQQRKRAKIVKAVLYAAQNFYAFMIMLLFMTYNGWVMVAVTAGFFAGYMLFADDDESSATKDTACH</sequence>
<comment type="caution">
    <text evidence="5">The sequence shown here is derived from an EMBL/GenBank/DDBJ whole genome shotgun (WGS) entry which is preliminary data.</text>
</comment>
<keyword evidence="4" id="KW-0406">Ion transport</keyword>
<name>A0AAD5RYT3_9PEZI</name>
<dbReference type="InterPro" id="IPR007274">
    <property type="entry name" value="Cop_transporter"/>
</dbReference>
<evidence type="ECO:0000256" key="4">
    <source>
        <dbReference type="RuleBase" id="RU367022"/>
    </source>
</evidence>
<evidence type="ECO:0000256" key="1">
    <source>
        <dbReference type="ARBA" id="ARBA00022692"/>
    </source>
</evidence>
<dbReference type="PANTHER" id="PTHR12483">
    <property type="entry name" value="SOLUTE CARRIER FAMILY 31 COPPER TRANSPORTERS"/>
    <property type="match status" value="1"/>
</dbReference>
<keyword evidence="4" id="KW-0813">Transport</keyword>